<accession>A0A4Z2FMU7</accession>
<sequence length="118" mass="12472">MHGARALKTPEGRRAAASGTRAREGGGGVRSELTSAGAREVIYHSPAPSALRFFLSPVPSSQLPLLLPLQGRELQSAGEKDPPPPPPDPSARTRSNGEKRPGIHMRSAAHTEAPRRSV</sequence>
<reference evidence="2 3" key="1">
    <citation type="submission" date="2019-03" db="EMBL/GenBank/DDBJ databases">
        <title>First draft genome of Liparis tanakae, snailfish: a comprehensive survey of snailfish specific genes.</title>
        <authorList>
            <person name="Kim W."/>
            <person name="Song I."/>
            <person name="Jeong J.-H."/>
            <person name="Kim D."/>
            <person name="Kim S."/>
            <person name="Ryu S."/>
            <person name="Song J.Y."/>
            <person name="Lee S.K."/>
        </authorList>
    </citation>
    <scope>NUCLEOTIDE SEQUENCE [LARGE SCALE GENOMIC DNA]</scope>
    <source>
        <tissue evidence="2">Muscle</tissue>
    </source>
</reference>
<dbReference type="EMBL" id="SRLO01001091">
    <property type="protein sequence ID" value="TNN41642.1"/>
    <property type="molecule type" value="Genomic_DNA"/>
</dbReference>
<feature type="region of interest" description="Disordered" evidence="1">
    <location>
        <begin position="1"/>
        <end position="32"/>
    </location>
</feature>
<protein>
    <submittedName>
        <fullName evidence="2">Uncharacterized protein</fullName>
    </submittedName>
</protein>
<gene>
    <name evidence="2" type="ORF">EYF80_048192</name>
</gene>
<name>A0A4Z2FMU7_9TELE</name>
<keyword evidence="3" id="KW-1185">Reference proteome</keyword>
<dbReference type="Proteomes" id="UP000314294">
    <property type="component" value="Unassembled WGS sequence"/>
</dbReference>
<evidence type="ECO:0000256" key="1">
    <source>
        <dbReference type="SAM" id="MobiDB-lite"/>
    </source>
</evidence>
<proteinExistence type="predicted"/>
<evidence type="ECO:0000313" key="3">
    <source>
        <dbReference type="Proteomes" id="UP000314294"/>
    </source>
</evidence>
<feature type="compositionally biased region" description="Low complexity" evidence="1">
    <location>
        <begin position="66"/>
        <end position="76"/>
    </location>
</feature>
<evidence type="ECO:0000313" key="2">
    <source>
        <dbReference type="EMBL" id="TNN41642.1"/>
    </source>
</evidence>
<feature type="region of interest" description="Disordered" evidence="1">
    <location>
        <begin position="66"/>
        <end position="118"/>
    </location>
</feature>
<comment type="caution">
    <text evidence="2">The sequence shown here is derived from an EMBL/GenBank/DDBJ whole genome shotgun (WGS) entry which is preliminary data.</text>
</comment>
<dbReference type="AlphaFoldDB" id="A0A4Z2FMU7"/>
<organism evidence="2 3">
    <name type="scientific">Liparis tanakae</name>
    <name type="common">Tanaka's snailfish</name>
    <dbReference type="NCBI Taxonomy" id="230148"/>
    <lineage>
        <taxon>Eukaryota</taxon>
        <taxon>Metazoa</taxon>
        <taxon>Chordata</taxon>
        <taxon>Craniata</taxon>
        <taxon>Vertebrata</taxon>
        <taxon>Euteleostomi</taxon>
        <taxon>Actinopterygii</taxon>
        <taxon>Neopterygii</taxon>
        <taxon>Teleostei</taxon>
        <taxon>Neoteleostei</taxon>
        <taxon>Acanthomorphata</taxon>
        <taxon>Eupercaria</taxon>
        <taxon>Perciformes</taxon>
        <taxon>Cottioidei</taxon>
        <taxon>Cottales</taxon>
        <taxon>Liparidae</taxon>
        <taxon>Liparis</taxon>
    </lineage>
</organism>